<sequence>MTKFGMHFSLWAPEWTTEAANAAIPQAARYGLEIIEIPLFEPAKIDLDHAKSIIRDHGLQATASLCLPEDKMAHLAPEACTQYLFQVLDAAHHIGCSMLTGVTYSALGYKTGVPPTSSEYEAVVRALKPVARRAAELGMTFGVEPCTRFDTHILNTAAQGIWLLEQIDEPNTFVHLDTYHMNVEENGFDDGIRRAAGRSPYIHLSESHRGVPGTGTVDWELVFRTLRDTGFDGDLVIESFVSVPPQLAAALCMWRPAAPNAGAVLDQGLPYLRGLATRYGL</sequence>
<dbReference type="RefSeq" id="WP_138333659.1">
    <property type="nucleotide sequence ID" value="NZ_WUEP01000013.1"/>
</dbReference>
<accession>A0A6N9ZIL4</accession>
<feature type="domain" description="Xylose isomerase-like TIM barrel" evidence="1">
    <location>
        <begin position="26"/>
        <end position="244"/>
    </location>
</feature>
<evidence type="ECO:0000259" key="1">
    <source>
        <dbReference type="Pfam" id="PF01261"/>
    </source>
</evidence>
<dbReference type="InterPro" id="IPR050312">
    <property type="entry name" value="IolE/XylAMocC-like"/>
</dbReference>
<dbReference type="InterPro" id="IPR013022">
    <property type="entry name" value="Xyl_isomerase-like_TIM-brl"/>
</dbReference>
<dbReference type="AlphaFoldDB" id="A0A6N9ZIL4"/>
<organism evidence="2 3">
    <name type="scientific">Rhizobium laguerreae</name>
    <dbReference type="NCBI Taxonomy" id="1076926"/>
    <lineage>
        <taxon>Bacteria</taxon>
        <taxon>Pseudomonadati</taxon>
        <taxon>Pseudomonadota</taxon>
        <taxon>Alphaproteobacteria</taxon>
        <taxon>Hyphomicrobiales</taxon>
        <taxon>Rhizobiaceae</taxon>
        <taxon>Rhizobium/Agrobacterium group</taxon>
        <taxon>Rhizobium</taxon>
    </lineage>
</organism>
<dbReference type="SUPFAM" id="SSF51658">
    <property type="entry name" value="Xylose isomerase-like"/>
    <property type="match status" value="1"/>
</dbReference>
<dbReference type="PANTHER" id="PTHR12110">
    <property type="entry name" value="HYDROXYPYRUVATE ISOMERASE"/>
    <property type="match status" value="1"/>
</dbReference>
<reference evidence="2 3" key="1">
    <citation type="submission" date="2019-12" db="EMBL/GenBank/DDBJ databases">
        <title>Rhizobium genotypes associated with high levels of biological nitrogen fixation by grain legumes in a temperate-maritime cropping system.</title>
        <authorList>
            <person name="Maluk M."/>
            <person name="Francesc Ferrando Molina F."/>
            <person name="Lopez Del Egido L."/>
            <person name="Lafos M."/>
            <person name="Langarica-Fuentes A."/>
            <person name="Gebre Yohannes G."/>
            <person name="Young M.W."/>
            <person name="Martin P."/>
            <person name="Gantlett R."/>
            <person name="Kenicer G."/>
            <person name="Hawes C."/>
            <person name="Begg G.S."/>
            <person name="Quilliam R.S."/>
            <person name="Squire G.R."/>
            <person name="Poole P.S."/>
            <person name="Young P.W."/>
            <person name="Iannetta P.M."/>
            <person name="James E.K."/>
        </authorList>
    </citation>
    <scope>NUCLEOTIDE SEQUENCE [LARGE SCALE GENOMIC DNA]</scope>
    <source>
        <strain evidence="2 3">JHI2449</strain>
    </source>
</reference>
<dbReference type="InterPro" id="IPR036237">
    <property type="entry name" value="Xyl_isomerase-like_sf"/>
</dbReference>
<dbReference type="EMBL" id="WUEP01000013">
    <property type="protein sequence ID" value="NEH92979.1"/>
    <property type="molecule type" value="Genomic_DNA"/>
</dbReference>
<dbReference type="Pfam" id="PF01261">
    <property type="entry name" value="AP_endonuc_2"/>
    <property type="match status" value="1"/>
</dbReference>
<name>A0A6N9ZIL4_9HYPH</name>
<proteinExistence type="predicted"/>
<comment type="caution">
    <text evidence="2">The sequence shown here is derived from an EMBL/GenBank/DDBJ whole genome shotgun (WGS) entry which is preliminary data.</text>
</comment>
<protein>
    <submittedName>
        <fullName evidence="2">TIM barrel protein</fullName>
    </submittedName>
</protein>
<evidence type="ECO:0000313" key="3">
    <source>
        <dbReference type="Proteomes" id="UP000468864"/>
    </source>
</evidence>
<dbReference type="Gene3D" id="3.20.20.150">
    <property type="entry name" value="Divalent-metal-dependent TIM barrel enzymes"/>
    <property type="match status" value="1"/>
</dbReference>
<evidence type="ECO:0000313" key="2">
    <source>
        <dbReference type="EMBL" id="NEH92979.1"/>
    </source>
</evidence>
<dbReference type="PANTHER" id="PTHR12110:SF41">
    <property type="entry name" value="INOSOSE DEHYDRATASE"/>
    <property type="match status" value="1"/>
</dbReference>
<gene>
    <name evidence="2" type="ORF">GR206_18430</name>
</gene>
<dbReference type="Proteomes" id="UP000468864">
    <property type="component" value="Unassembled WGS sequence"/>
</dbReference>